<dbReference type="Gene3D" id="3.10.180.10">
    <property type="entry name" value="2,3-Dihydroxybiphenyl 1,2-Dioxygenase, domain 1"/>
    <property type="match status" value="1"/>
</dbReference>
<organism evidence="2 3">
    <name type="scientific">Saccharopolyspora cebuensis</name>
    <dbReference type="NCBI Taxonomy" id="418759"/>
    <lineage>
        <taxon>Bacteria</taxon>
        <taxon>Bacillati</taxon>
        <taxon>Actinomycetota</taxon>
        <taxon>Actinomycetes</taxon>
        <taxon>Pseudonocardiales</taxon>
        <taxon>Pseudonocardiaceae</taxon>
        <taxon>Saccharopolyspora</taxon>
    </lineage>
</organism>
<dbReference type="SUPFAM" id="SSF54427">
    <property type="entry name" value="NTF2-like"/>
    <property type="match status" value="1"/>
</dbReference>
<accession>A0ABV4CP85</accession>
<proteinExistence type="predicted"/>
<dbReference type="PANTHER" id="PTHR38436:SF1">
    <property type="entry name" value="ESTER CYCLASE"/>
    <property type="match status" value="1"/>
</dbReference>
<dbReference type="InterPro" id="IPR029068">
    <property type="entry name" value="Glyas_Bleomycin-R_OHBP_Dase"/>
</dbReference>
<dbReference type="InterPro" id="IPR037523">
    <property type="entry name" value="VOC_core"/>
</dbReference>
<feature type="domain" description="VOC" evidence="1">
    <location>
        <begin position="158"/>
        <end position="271"/>
    </location>
</feature>
<dbReference type="RefSeq" id="WP_345363433.1">
    <property type="nucleotide sequence ID" value="NZ_BAABII010000010.1"/>
</dbReference>
<dbReference type="Gene3D" id="3.10.450.50">
    <property type="match status" value="1"/>
</dbReference>
<evidence type="ECO:0000313" key="2">
    <source>
        <dbReference type="EMBL" id="MEY8042906.1"/>
    </source>
</evidence>
<dbReference type="EMBL" id="JBGEHV010000069">
    <property type="protein sequence ID" value="MEY8042906.1"/>
    <property type="molecule type" value="Genomic_DNA"/>
</dbReference>
<protein>
    <submittedName>
        <fullName evidence="2">Ester cyclase</fullName>
    </submittedName>
</protein>
<dbReference type="InterPro" id="IPR004360">
    <property type="entry name" value="Glyas_Fos-R_dOase_dom"/>
</dbReference>
<comment type="caution">
    <text evidence="2">The sequence shown here is derived from an EMBL/GenBank/DDBJ whole genome shotgun (WGS) entry which is preliminary data.</text>
</comment>
<dbReference type="SUPFAM" id="SSF54593">
    <property type="entry name" value="Glyoxalase/Bleomycin resistance protein/Dihydroxybiphenyl dioxygenase"/>
    <property type="match status" value="1"/>
</dbReference>
<dbReference type="Pfam" id="PF00903">
    <property type="entry name" value="Glyoxalase"/>
    <property type="match status" value="1"/>
</dbReference>
<dbReference type="Proteomes" id="UP001564626">
    <property type="component" value="Unassembled WGS sequence"/>
</dbReference>
<evidence type="ECO:0000313" key="3">
    <source>
        <dbReference type="Proteomes" id="UP001564626"/>
    </source>
</evidence>
<sequence>MADDFLVDQERTRQTRDLAIAFVEATNSRDLDAILDLLHPDVVHHGRRNKYYRDMIAQSYQWIWWSAFPDLHWRILDVIAQNDRAVTFLEMEGTQEGEYCGHAASGNHAKWRSIDISRAEDGKLIEHTGLIDEVHLLVQIGVLPKEVLEIRADDEVTRLGSMTAVDIGTRDVTAATQFYVDALGFTADENGAMENPRPRLTPPGGGAQVRLVESASSPASGMELRTTNLVRSRAMLEARGVVFDGESTSLAEGSAAEFHDPDGNRWRLVQRD</sequence>
<reference evidence="2 3" key="1">
    <citation type="submission" date="2024-08" db="EMBL/GenBank/DDBJ databases">
        <title>Genome mining of Saccharopolyspora cebuensis PGLac3 from Nigerian medicinal plant.</title>
        <authorList>
            <person name="Ezeobiora C.E."/>
            <person name="Igbokwe N.H."/>
            <person name="Amin D.H."/>
            <person name="Mendie U.E."/>
        </authorList>
    </citation>
    <scope>NUCLEOTIDE SEQUENCE [LARGE SCALE GENOMIC DNA]</scope>
    <source>
        <strain evidence="2 3">PGLac3</strain>
    </source>
</reference>
<evidence type="ECO:0000259" key="1">
    <source>
        <dbReference type="PROSITE" id="PS51819"/>
    </source>
</evidence>
<dbReference type="InterPro" id="IPR009959">
    <property type="entry name" value="Cyclase_SnoaL-like"/>
</dbReference>
<dbReference type="InterPro" id="IPR032710">
    <property type="entry name" value="NTF2-like_dom_sf"/>
</dbReference>
<keyword evidence="3" id="KW-1185">Reference proteome</keyword>
<dbReference type="Pfam" id="PF07366">
    <property type="entry name" value="SnoaL"/>
    <property type="match status" value="1"/>
</dbReference>
<dbReference type="PROSITE" id="PS51819">
    <property type="entry name" value="VOC"/>
    <property type="match status" value="1"/>
</dbReference>
<dbReference type="PANTHER" id="PTHR38436">
    <property type="entry name" value="POLYKETIDE CYCLASE SNOAL-LIKE DOMAIN"/>
    <property type="match status" value="1"/>
</dbReference>
<name>A0ABV4CP85_9PSEU</name>
<gene>
    <name evidence="2" type="ORF">AB8O55_26160</name>
</gene>